<accession>A0A494Y5T4</accession>
<name>A0A494Y5T4_9BACL</name>
<dbReference type="Pfam" id="PF00583">
    <property type="entry name" value="Acetyltransf_1"/>
    <property type="match status" value="1"/>
</dbReference>
<keyword evidence="2" id="KW-0012">Acyltransferase</keyword>
<dbReference type="PROSITE" id="PS51186">
    <property type="entry name" value="GNAT"/>
    <property type="match status" value="1"/>
</dbReference>
<dbReference type="InterPro" id="IPR000182">
    <property type="entry name" value="GNAT_dom"/>
</dbReference>
<sequence length="173" mass="19423">MSVFTSVERAEPDNTHEIMRLLVNTAEWLLSKGSTQWNALLRGEDSHNTPEAVNRGEVYIFRDDGKAAGMVILLPEPNAWDRDLWGERTDERPAIYVHRLAINRNYSGRGAGRQMMQWIETAVPALGRDVIRLDCLANNSVLNSFYSGLGYDLIGNASNSYGAFNKFEKVISS</sequence>
<feature type="domain" description="N-acetyltransferase" evidence="3">
    <location>
        <begin position="5"/>
        <end position="171"/>
    </location>
</feature>
<comment type="caution">
    <text evidence="4">The sequence shown here is derived from an EMBL/GenBank/DDBJ whole genome shotgun (WGS) entry which is preliminary data.</text>
</comment>
<keyword evidence="1 4" id="KW-0808">Transferase</keyword>
<dbReference type="OrthoDB" id="6382410at2"/>
<organism evidence="4 5">
    <name type="scientific">Cohnella endophytica</name>
    <dbReference type="NCBI Taxonomy" id="2419778"/>
    <lineage>
        <taxon>Bacteria</taxon>
        <taxon>Bacillati</taxon>
        <taxon>Bacillota</taxon>
        <taxon>Bacilli</taxon>
        <taxon>Bacillales</taxon>
        <taxon>Paenibacillaceae</taxon>
        <taxon>Cohnella</taxon>
    </lineage>
</organism>
<protein>
    <submittedName>
        <fullName evidence="4">GNAT family N-acetyltransferase</fullName>
    </submittedName>
</protein>
<dbReference type="Proteomes" id="UP000282076">
    <property type="component" value="Unassembled WGS sequence"/>
</dbReference>
<dbReference type="PANTHER" id="PTHR43877">
    <property type="entry name" value="AMINOALKYLPHOSPHONATE N-ACETYLTRANSFERASE-RELATED-RELATED"/>
    <property type="match status" value="1"/>
</dbReference>
<reference evidence="4 5" key="1">
    <citation type="submission" date="2018-10" db="EMBL/GenBank/DDBJ databases">
        <title>Cohnella sp. M2MS4P-1, whole genome shotgun sequence.</title>
        <authorList>
            <person name="Tuo L."/>
        </authorList>
    </citation>
    <scope>NUCLEOTIDE SEQUENCE [LARGE SCALE GENOMIC DNA]</scope>
    <source>
        <strain evidence="4 5">M2MS4P-1</strain>
    </source>
</reference>
<dbReference type="GO" id="GO:0016747">
    <property type="term" value="F:acyltransferase activity, transferring groups other than amino-acyl groups"/>
    <property type="evidence" value="ECO:0007669"/>
    <property type="project" value="InterPro"/>
</dbReference>
<evidence type="ECO:0000256" key="1">
    <source>
        <dbReference type="ARBA" id="ARBA00022679"/>
    </source>
</evidence>
<dbReference type="AlphaFoldDB" id="A0A494Y5T4"/>
<dbReference type="PANTHER" id="PTHR43877:SF2">
    <property type="entry name" value="AMINOALKYLPHOSPHONATE N-ACETYLTRANSFERASE-RELATED"/>
    <property type="match status" value="1"/>
</dbReference>
<dbReference type="InterPro" id="IPR016181">
    <property type="entry name" value="Acyl_CoA_acyltransferase"/>
</dbReference>
<evidence type="ECO:0000313" key="5">
    <source>
        <dbReference type="Proteomes" id="UP000282076"/>
    </source>
</evidence>
<dbReference type="InterPro" id="IPR050832">
    <property type="entry name" value="Bact_Acetyltransf"/>
</dbReference>
<dbReference type="EMBL" id="RBZM01000001">
    <property type="protein sequence ID" value="RKP58040.1"/>
    <property type="molecule type" value="Genomic_DNA"/>
</dbReference>
<proteinExistence type="predicted"/>
<evidence type="ECO:0000313" key="4">
    <source>
        <dbReference type="EMBL" id="RKP58040.1"/>
    </source>
</evidence>
<keyword evidence="5" id="KW-1185">Reference proteome</keyword>
<gene>
    <name evidence="4" type="ORF">D7Z26_00585</name>
</gene>
<dbReference type="RefSeq" id="WP_120973766.1">
    <property type="nucleotide sequence ID" value="NZ_RBZM01000001.1"/>
</dbReference>
<dbReference type="CDD" id="cd04301">
    <property type="entry name" value="NAT_SF"/>
    <property type="match status" value="1"/>
</dbReference>
<evidence type="ECO:0000256" key="2">
    <source>
        <dbReference type="ARBA" id="ARBA00023315"/>
    </source>
</evidence>
<dbReference type="Gene3D" id="3.40.630.30">
    <property type="match status" value="1"/>
</dbReference>
<evidence type="ECO:0000259" key="3">
    <source>
        <dbReference type="PROSITE" id="PS51186"/>
    </source>
</evidence>
<dbReference type="SUPFAM" id="SSF55729">
    <property type="entry name" value="Acyl-CoA N-acyltransferases (Nat)"/>
    <property type="match status" value="1"/>
</dbReference>